<accession>A0A917CNN3</accession>
<proteinExistence type="predicted"/>
<keyword evidence="1" id="KW-0472">Membrane</keyword>
<name>A0A917CNN3_9BACL</name>
<keyword evidence="3" id="KW-1185">Reference proteome</keyword>
<evidence type="ECO:0000256" key="1">
    <source>
        <dbReference type="SAM" id="Phobius"/>
    </source>
</evidence>
<evidence type="ECO:0000313" key="3">
    <source>
        <dbReference type="Proteomes" id="UP000637643"/>
    </source>
</evidence>
<feature type="transmembrane region" description="Helical" evidence="1">
    <location>
        <begin position="21"/>
        <end position="44"/>
    </location>
</feature>
<protein>
    <recommendedName>
        <fullName evidence="4">DUF2569 domain-containing protein</fullName>
    </recommendedName>
</protein>
<reference evidence="2" key="2">
    <citation type="submission" date="2020-09" db="EMBL/GenBank/DDBJ databases">
        <authorList>
            <person name="Sun Q."/>
            <person name="Zhou Y."/>
        </authorList>
    </citation>
    <scope>NUCLEOTIDE SEQUENCE</scope>
    <source>
        <strain evidence="2">CGMCC 1.16134</strain>
    </source>
</reference>
<dbReference type="AlphaFoldDB" id="A0A917CNN3"/>
<feature type="transmembrane region" description="Helical" evidence="1">
    <location>
        <begin position="106"/>
        <end position="128"/>
    </location>
</feature>
<gene>
    <name evidence="2" type="ORF">GCM10010912_43930</name>
</gene>
<dbReference type="EMBL" id="BMKR01000021">
    <property type="protein sequence ID" value="GGF94174.1"/>
    <property type="molecule type" value="Genomic_DNA"/>
</dbReference>
<dbReference type="InterPro" id="IPR019690">
    <property type="entry name" value="DUF2569"/>
</dbReference>
<evidence type="ECO:0008006" key="4">
    <source>
        <dbReference type="Google" id="ProtNLM"/>
    </source>
</evidence>
<organism evidence="2 3">
    <name type="scientific">Paenibacillus albidus</name>
    <dbReference type="NCBI Taxonomy" id="2041023"/>
    <lineage>
        <taxon>Bacteria</taxon>
        <taxon>Bacillati</taxon>
        <taxon>Bacillota</taxon>
        <taxon>Bacilli</taxon>
        <taxon>Bacillales</taxon>
        <taxon>Paenibacillaceae</taxon>
        <taxon>Paenibacillus</taxon>
    </lineage>
</organism>
<evidence type="ECO:0000313" key="2">
    <source>
        <dbReference type="EMBL" id="GGF94174.1"/>
    </source>
</evidence>
<keyword evidence="1" id="KW-0812">Transmembrane</keyword>
<comment type="caution">
    <text evidence="2">The sequence shown here is derived from an EMBL/GenBank/DDBJ whole genome shotgun (WGS) entry which is preliminary data.</text>
</comment>
<reference evidence="2" key="1">
    <citation type="journal article" date="2014" name="Int. J. Syst. Evol. Microbiol.">
        <title>Complete genome sequence of Corynebacterium casei LMG S-19264T (=DSM 44701T), isolated from a smear-ripened cheese.</title>
        <authorList>
            <consortium name="US DOE Joint Genome Institute (JGI-PGF)"/>
            <person name="Walter F."/>
            <person name="Albersmeier A."/>
            <person name="Kalinowski J."/>
            <person name="Ruckert C."/>
        </authorList>
    </citation>
    <scope>NUCLEOTIDE SEQUENCE</scope>
    <source>
        <strain evidence="2">CGMCC 1.16134</strain>
    </source>
</reference>
<feature type="transmembrane region" description="Helical" evidence="1">
    <location>
        <begin position="140"/>
        <end position="158"/>
    </location>
</feature>
<dbReference type="Pfam" id="PF10754">
    <property type="entry name" value="DUF2569"/>
    <property type="match status" value="1"/>
</dbReference>
<dbReference type="RefSeq" id="WP_189028688.1">
    <property type="nucleotide sequence ID" value="NZ_BMKR01000021.1"/>
</dbReference>
<feature type="transmembrane region" description="Helical" evidence="1">
    <location>
        <begin position="74"/>
        <end position="94"/>
    </location>
</feature>
<keyword evidence="1" id="KW-1133">Transmembrane helix</keyword>
<sequence length="169" mass="19619">MGTMMPTDNGTEIRLNHPSGLGGWMVLVQIGLYLSVIRLLFMVFNTMIPSFQPDIWDTLTSPDSSVYDPLWKPALIFEAVVNITFVLFSIFLLVQMYRKKSTFPRWIIFYYVMNLIMLIIDYVLMANIELVQQMDEGGSMQDIGRLIISCAIWVPYFLRSKRVRNTFVN</sequence>
<dbReference type="Proteomes" id="UP000637643">
    <property type="component" value="Unassembled WGS sequence"/>
</dbReference>